<comment type="caution">
    <text evidence="8">The sequence shown here is derived from an EMBL/GenBank/DDBJ whole genome shotgun (WGS) entry which is preliminary data.</text>
</comment>
<accession>A0A085ZTF8</accession>
<dbReference type="eggNOG" id="COG0436">
    <property type="taxonomic scope" value="Bacteria"/>
</dbReference>
<dbReference type="GO" id="GO:0009279">
    <property type="term" value="C:cell outer membrane"/>
    <property type="evidence" value="ECO:0007669"/>
    <property type="project" value="UniProtKB-SubCell"/>
</dbReference>
<evidence type="ECO:0000259" key="7">
    <source>
        <dbReference type="Pfam" id="PF14322"/>
    </source>
</evidence>
<feature type="domain" description="RagB/SusD" evidence="6">
    <location>
        <begin position="256"/>
        <end position="568"/>
    </location>
</feature>
<dbReference type="Proteomes" id="UP000198424">
    <property type="component" value="Unassembled WGS sequence"/>
</dbReference>
<feature type="domain" description="SusD-like N-terminal" evidence="7">
    <location>
        <begin position="42"/>
        <end position="210"/>
    </location>
</feature>
<dbReference type="Gene3D" id="1.25.40.390">
    <property type="match status" value="1"/>
</dbReference>
<keyword evidence="5" id="KW-0998">Cell outer membrane</keyword>
<evidence type="ECO:0000256" key="4">
    <source>
        <dbReference type="ARBA" id="ARBA00023136"/>
    </source>
</evidence>
<name>A0A085ZTF8_FLAHY</name>
<evidence type="ECO:0000256" key="5">
    <source>
        <dbReference type="ARBA" id="ARBA00023237"/>
    </source>
</evidence>
<keyword evidence="4" id="KW-0472">Membrane</keyword>
<dbReference type="Pfam" id="PF14322">
    <property type="entry name" value="SusD-like_3"/>
    <property type="match status" value="1"/>
</dbReference>
<organism evidence="8 10">
    <name type="scientific">Flavobacterium hydatis</name>
    <name type="common">Cytophaga aquatilis</name>
    <dbReference type="NCBI Taxonomy" id="991"/>
    <lineage>
        <taxon>Bacteria</taxon>
        <taxon>Pseudomonadati</taxon>
        <taxon>Bacteroidota</taxon>
        <taxon>Flavobacteriia</taxon>
        <taxon>Flavobacteriales</taxon>
        <taxon>Flavobacteriaceae</taxon>
        <taxon>Flavobacterium</taxon>
    </lineage>
</organism>
<evidence type="ECO:0000256" key="2">
    <source>
        <dbReference type="ARBA" id="ARBA00006275"/>
    </source>
</evidence>
<dbReference type="STRING" id="991.IW20_24200"/>
<evidence type="ECO:0000313" key="10">
    <source>
        <dbReference type="Proteomes" id="UP000028712"/>
    </source>
</evidence>
<dbReference type="EMBL" id="JPRM01000055">
    <property type="protein sequence ID" value="KFF07722.1"/>
    <property type="molecule type" value="Genomic_DNA"/>
</dbReference>
<dbReference type="SUPFAM" id="SSF48452">
    <property type="entry name" value="TPR-like"/>
    <property type="match status" value="1"/>
</dbReference>
<dbReference type="EMBL" id="MUGY01000023">
    <property type="protein sequence ID" value="OXA92355.1"/>
    <property type="molecule type" value="Genomic_DNA"/>
</dbReference>
<evidence type="ECO:0000259" key="6">
    <source>
        <dbReference type="Pfam" id="PF07980"/>
    </source>
</evidence>
<comment type="similarity">
    <text evidence="2">Belongs to the SusD family.</text>
</comment>
<reference evidence="8 10" key="1">
    <citation type="submission" date="2014-07" db="EMBL/GenBank/DDBJ databases">
        <title>Genome of Flavobacterium hydatis DSM 2063.</title>
        <authorList>
            <person name="Pipes S.E."/>
            <person name="Stropko S.J."/>
            <person name="Newman J.D."/>
        </authorList>
    </citation>
    <scope>NUCLEOTIDE SEQUENCE [LARGE SCALE GENOMIC DNA]</scope>
    <source>
        <strain evidence="8 10">DSM 2063</strain>
    </source>
</reference>
<evidence type="ECO:0000313" key="9">
    <source>
        <dbReference type="EMBL" id="OXA92355.1"/>
    </source>
</evidence>
<dbReference type="OrthoDB" id="5694214at2"/>
<dbReference type="Proteomes" id="UP000028712">
    <property type="component" value="Unassembled WGS sequence"/>
</dbReference>
<proteinExistence type="inferred from homology"/>
<evidence type="ECO:0000256" key="1">
    <source>
        <dbReference type="ARBA" id="ARBA00004442"/>
    </source>
</evidence>
<keyword evidence="11" id="KW-1185">Reference proteome</keyword>
<evidence type="ECO:0000256" key="3">
    <source>
        <dbReference type="ARBA" id="ARBA00022729"/>
    </source>
</evidence>
<keyword evidence="3" id="KW-0732">Signal</keyword>
<evidence type="ECO:0000313" key="8">
    <source>
        <dbReference type="EMBL" id="KFF07722.1"/>
    </source>
</evidence>
<dbReference type="AlphaFoldDB" id="A0A085ZTF8"/>
<sequence>MKKLIIIIAILATTLNSCSDFIEEENLAFGSAEEYFLTAPGFESLINTNYAALKDIYGGDPWLFEAGTDMYSEGRNQEPEGLAKYLTLSSSSAGVDLLYRTCYMAIQQANKGIYYSTITEKTSTLDTRVGELKFLRANAYFLLVQTYGGVPVVLENFNSAVTSFDRNTAEQVYAQIFKDLNEALPVVAAGAYTGRVNKRAVQDLLAKVYLTKGYETFGTPTDFTTAAALADQVIAGQGLNISFEDVVKPGNEMNAETLFSVQFSIASNATGTTSLGNSQNYWFGPYLGAAAAGNPYPNRSYTLCPTVYALSLYEKGDKRWESTFMTEIFARYYDYYTATADKSASKVSHFYEPKWFTPADRAAYLASHTNLGKITAPATTPAGYHVWGSYSSSAPSGGDYNLIPVRKFDDPNAPYSGATSANYNTTPITAATNRSSTRDFIVARLGETYLIAAEAYFKAGNSPTALARINEVRRRAGGGVVGAIPVVTTVDINTILDERGRELLGEYHRWFDLKRTGTLVDRTVLYNPKVTTTNAFLGANGQQKILRPIPQSALDLNRNKDFPQNPAY</sequence>
<protein>
    <submittedName>
        <fullName evidence="8">Carbohydrate-binding protein SusD</fullName>
    </submittedName>
    <submittedName>
        <fullName evidence="9">RagB/SusD family nutrient uptake outer membrane protein</fullName>
    </submittedName>
</protein>
<dbReference type="InterPro" id="IPR033985">
    <property type="entry name" value="SusD-like_N"/>
</dbReference>
<dbReference type="RefSeq" id="WP_035628411.1">
    <property type="nucleotide sequence ID" value="NZ_JBEWQG010000014.1"/>
</dbReference>
<dbReference type="InterPro" id="IPR012944">
    <property type="entry name" value="SusD_RagB_dom"/>
</dbReference>
<evidence type="ECO:0000313" key="11">
    <source>
        <dbReference type="Proteomes" id="UP000198424"/>
    </source>
</evidence>
<dbReference type="InterPro" id="IPR011990">
    <property type="entry name" value="TPR-like_helical_dom_sf"/>
</dbReference>
<dbReference type="Pfam" id="PF07980">
    <property type="entry name" value="SusD_RagB"/>
    <property type="match status" value="1"/>
</dbReference>
<reference evidence="9 11" key="2">
    <citation type="submission" date="2016-11" db="EMBL/GenBank/DDBJ databases">
        <title>Whole genomes of Flavobacteriaceae.</title>
        <authorList>
            <person name="Stine C."/>
            <person name="Li C."/>
            <person name="Tadesse D."/>
        </authorList>
    </citation>
    <scope>NUCLEOTIDE SEQUENCE [LARGE SCALE GENOMIC DNA]</scope>
    <source>
        <strain evidence="9 11">ATCC 29551</strain>
    </source>
</reference>
<gene>
    <name evidence="9" type="ORF">B0A62_15890</name>
    <name evidence="8" type="ORF">IW20_24200</name>
</gene>
<comment type="subcellular location">
    <subcellularLocation>
        <location evidence="1">Cell outer membrane</location>
    </subcellularLocation>
</comment>